<dbReference type="FunFam" id="1.10.455.10:FF:000001">
    <property type="entry name" value="30S ribosomal protein S7"/>
    <property type="match status" value="1"/>
</dbReference>
<dbReference type="Gene3D" id="1.10.455.10">
    <property type="entry name" value="Ribosomal protein S7 domain"/>
    <property type="match status" value="1"/>
</dbReference>
<name>A0A381W3H1_9ZZZZ</name>
<keyword evidence="4" id="KW-0689">Ribosomal protein</keyword>
<dbReference type="PIRSF" id="PIRSF002122">
    <property type="entry name" value="RPS7p_RPS7a_RPS5e_RPS7o"/>
    <property type="match status" value="1"/>
</dbReference>
<feature type="domain" description="Small ribosomal subunit protein uS7" evidence="6">
    <location>
        <begin position="2"/>
        <end position="150"/>
    </location>
</feature>
<dbReference type="InterPro" id="IPR000235">
    <property type="entry name" value="Ribosomal_uS7"/>
</dbReference>
<gene>
    <name evidence="7" type="ORF">METZ01_LOCUS99934</name>
</gene>
<evidence type="ECO:0000259" key="6">
    <source>
        <dbReference type="Pfam" id="PF00177"/>
    </source>
</evidence>
<keyword evidence="3" id="KW-0694">RNA-binding</keyword>
<evidence type="ECO:0000256" key="3">
    <source>
        <dbReference type="ARBA" id="ARBA00022884"/>
    </source>
</evidence>
<reference evidence="7" key="1">
    <citation type="submission" date="2018-05" db="EMBL/GenBank/DDBJ databases">
        <authorList>
            <person name="Lanie J.A."/>
            <person name="Ng W.-L."/>
            <person name="Kazmierczak K.M."/>
            <person name="Andrzejewski T.M."/>
            <person name="Davidsen T.M."/>
            <person name="Wayne K.J."/>
            <person name="Tettelin H."/>
            <person name="Glass J.I."/>
            <person name="Rusch D."/>
            <person name="Podicherti R."/>
            <person name="Tsui H.-C.T."/>
            <person name="Winkler M.E."/>
        </authorList>
    </citation>
    <scope>NUCLEOTIDE SEQUENCE</scope>
</reference>
<dbReference type="AlphaFoldDB" id="A0A381W3H1"/>
<dbReference type="InterPro" id="IPR023798">
    <property type="entry name" value="Ribosomal_uS7_dom"/>
</dbReference>
<dbReference type="GO" id="GO:0015935">
    <property type="term" value="C:small ribosomal subunit"/>
    <property type="evidence" value="ECO:0007669"/>
    <property type="project" value="InterPro"/>
</dbReference>
<keyword evidence="2" id="KW-0699">rRNA-binding</keyword>
<dbReference type="CDD" id="cd14869">
    <property type="entry name" value="uS7_Bacteria"/>
    <property type="match status" value="1"/>
</dbReference>
<evidence type="ECO:0000256" key="5">
    <source>
        <dbReference type="ARBA" id="ARBA00023274"/>
    </source>
</evidence>
<dbReference type="GO" id="GO:0003735">
    <property type="term" value="F:structural constituent of ribosome"/>
    <property type="evidence" value="ECO:0007669"/>
    <property type="project" value="InterPro"/>
</dbReference>
<dbReference type="InterPro" id="IPR036823">
    <property type="entry name" value="Ribosomal_uS7_dom_sf"/>
</dbReference>
<dbReference type="HAMAP" id="MF_00480_B">
    <property type="entry name" value="Ribosomal_uS7_B"/>
    <property type="match status" value="1"/>
</dbReference>
<dbReference type="PROSITE" id="PS00052">
    <property type="entry name" value="RIBOSOMAL_S7"/>
    <property type="match status" value="1"/>
</dbReference>
<dbReference type="InterPro" id="IPR005717">
    <property type="entry name" value="Ribosomal_uS7_bac/org-type"/>
</dbReference>
<dbReference type="NCBIfam" id="TIGR01029">
    <property type="entry name" value="rpsG_bact"/>
    <property type="match status" value="1"/>
</dbReference>
<protein>
    <recommendedName>
        <fullName evidence="6">Small ribosomal subunit protein uS7 domain-containing protein</fullName>
    </recommendedName>
</protein>
<evidence type="ECO:0000256" key="2">
    <source>
        <dbReference type="ARBA" id="ARBA00022730"/>
    </source>
</evidence>
<comment type="similarity">
    <text evidence="1">Belongs to the universal ribosomal protein uS7 family.</text>
</comment>
<evidence type="ECO:0000256" key="4">
    <source>
        <dbReference type="ARBA" id="ARBA00022980"/>
    </source>
</evidence>
<sequence length="157" mass="17843">MPRRRSAIKREILPDPKFKEILVSKFINSLMKNGKKSVAEKIFYGALDEISTRESEMSSLEIFKAAIENVMPSVEVKSRRVGGSTYQVPMEVRHSRSQSLAIRWLIQHANARNGLSLRAKLANELIDASKSQGSAIKKKEDTHKMAEANKAFAHYRW</sequence>
<proteinExistence type="inferred from homology"/>
<dbReference type="SUPFAM" id="SSF47973">
    <property type="entry name" value="Ribosomal protein S7"/>
    <property type="match status" value="1"/>
</dbReference>
<evidence type="ECO:0000313" key="7">
    <source>
        <dbReference type="EMBL" id="SVA47080.1"/>
    </source>
</evidence>
<accession>A0A381W3H1</accession>
<evidence type="ECO:0000256" key="1">
    <source>
        <dbReference type="ARBA" id="ARBA00007151"/>
    </source>
</evidence>
<dbReference type="EMBL" id="UINC01010596">
    <property type="protein sequence ID" value="SVA47080.1"/>
    <property type="molecule type" value="Genomic_DNA"/>
</dbReference>
<organism evidence="7">
    <name type="scientific">marine metagenome</name>
    <dbReference type="NCBI Taxonomy" id="408172"/>
    <lineage>
        <taxon>unclassified sequences</taxon>
        <taxon>metagenomes</taxon>
        <taxon>ecological metagenomes</taxon>
    </lineage>
</organism>
<dbReference type="InterPro" id="IPR020606">
    <property type="entry name" value="Ribosomal_uS7_CS"/>
</dbReference>
<dbReference type="Pfam" id="PF00177">
    <property type="entry name" value="Ribosomal_S7"/>
    <property type="match status" value="1"/>
</dbReference>
<keyword evidence="5" id="KW-0687">Ribonucleoprotein</keyword>
<dbReference type="GO" id="GO:0019843">
    <property type="term" value="F:rRNA binding"/>
    <property type="evidence" value="ECO:0007669"/>
    <property type="project" value="UniProtKB-KW"/>
</dbReference>
<dbReference type="GO" id="GO:0006412">
    <property type="term" value="P:translation"/>
    <property type="evidence" value="ECO:0007669"/>
    <property type="project" value="InterPro"/>
</dbReference>
<dbReference type="PANTHER" id="PTHR11205">
    <property type="entry name" value="RIBOSOMAL PROTEIN S7"/>
    <property type="match status" value="1"/>
</dbReference>